<reference evidence="2" key="2">
    <citation type="submission" date="2025-08" db="UniProtKB">
        <authorList>
            <consortium name="Ensembl"/>
        </authorList>
    </citation>
    <scope>IDENTIFICATION</scope>
</reference>
<keyword evidence="3" id="KW-1185">Reference proteome</keyword>
<dbReference type="PANTHER" id="PTHR12138">
    <property type="entry name" value="PRIMATE-EXPANDED PROTEIN FAMILY"/>
    <property type="match status" value="1"/>
</dbReference>
<dbReference type="GeneTree" id="ENSGT01150000286943"/>
<dbReference type="Ensembl" id="ENSPANT00000073919.1">
    <property type="protein sequence ID" value="ENSPANP00000056040.1"/>
    <property type="gene ID" value="ENSPANG00000047512.1"/>
</dbReference>
<dbReference type="PANTHER" id="PTHR12138:SF162">
    <property type="entry name" value="CHROMOSOME UNDETERMINED SCAFFOLD_275, WHOLE GENOME SHOTGUN SEQUENCE"/>
    <property type="match status" value="1"/>
</dbReference>
<evidence type="ECO:0008006" key="4">
    <source>
        <dbReference type="Google" id="ProtNLM"/>
    </source>
</evidence>
<accession>A0A8I5N6K9</accession>
<evidence type="ECO:0000313" key="2">
    <source>
        <dbReference type="Ensembl" id="ENSPANP00000056040.1"/>
    </source>
</evidence>
<dbReference type="AlphaFoldDB" id="A0A8I5N6K9"/>
<keyword evidence="1" id="KW-0732">Signal</keyword>
<evidence type="ECO:0000313" key="3">
    <source>
        <dbReference type="Proteomes" id="UP000028761"/>
    </source>
</evidence>
<organism evidence="2 3">
    <name type="scientific">Papio anubis</name>
    <name type="common">Olive baboon</name>
    <dbReference type="NCBI Taxonomy" id="9555"/>
    <lineage>
        <taxon>Eukaryota</taxon>
        <taxon>Metazoa</taxon>
        <taxon>Chordata</taxon>
        <taxon>Craniata</taxon>
        <taxon>Vertebrata</taxon>
        <taxon>Euteleostomi</taxon>
        <taxon>Mammalia</taxon>
        <taxon>Eutheria</taxon>
        <taxon>Euarchontoglires</taxon>
        <taxon>Primates</taxon>
        <taxon>Haplorrhini</taxon>
        <taxon>Catarrhini</taxon>
        <taxon>Cercopithecidae</taxon>
        <taxon>Cercopithecinae</taxon>
        <taxon>Papio</taxon>
    </lineage>
</organism>
<sequence>MNTCDFFFFFFFFLRRSLALSPRLECHGTISAHCSLHLPGSSDSPASASRVAEITGACHHTWLIFVFLRQSLALSPRLECSGTISAHCKLCLPGSRHSPASVSQVAGTTGVRHHAWLIFCIFSRDRVSQC</sequence>
<dbReference type="Proteomes" id="UP000028761">
    <property type="component" value="Chromosome 7"/>
</dbReference>
<feature type="signal peptide" evidence="1">
    <location>
        <begin position="1"/>
        <end position="19"/>
    </location>
</feature>
<protein>
    <recommendedName>
        <fullName evidence="4">Secreted protein</fullName>
    </recommendedName>
</protein>
<evidence type="ECO:0000256" key="1">
    <source>
        <dbReference type="SAM" id="SignalP"/>
    </source>
</evidence>
<proteinExistence type="predicted"/>
<feature type="chain" id="PRO_5035305777" description="Secreted protein" evidence="1">
    <location>
        <begin position="20"/>
        <end position="130"/>
    </location>
</feature>
<reference evidence="2" key="3">
    <citation type="submission" date="2025-09" db="UniProtKB">
        <authorList>
            <consortium name="Ensembl"/>
        </authorList>
    </citation>
    <scope>IDENTIFICATION</scope>
</reference>
<reference evidence="2 3" key="1">
    <citation type="submission" date="2012-03" db="EMBL/GenBank/DDBJ databases">
        <title>Whole Genome Assembly of Papio anubis.</title>
        <authorList>
            <person name="Liu Y.L."/>
            <person name="Abraham K.A."/>
            <person name="Akbar H.A."/>
            <person name="Ali S.A."/>
            <person name="Anosike U.A."/>
            <person name="Aqrawi P.A."/>
            <person name="Arias F.A."/>
            <person name="Attaway T.A."/>
            <person name="Awwad R.A."/>
            <person name="Babu C.B."/>
            <person name="Bandaranaike D.B."/>
            <person name="Battles P.B."/>
            <person name="Bell A.B."/>
            <person name="Beltran B.B."/>
            <person name="Berhane-Mersha D.B."/>
            <person name="Bess C.B."/>
            <person name="Bickham C.B."/>
            <person name="Bolden T.B."/>
            <person name="Carter K.C."/>
            <person name="Chau D.C."/>
            <person name="Chavez A.C."/>
            <person name="Clerc-Blankenburg K.C."/>
            <person name="Coyle M.C."/>
            <person name="Dao M.D."/>
            <person name="Davila M.L.D."/>
            <person name="Davy-Carroll L.D."/>
            <person name="Denson S.D."/>
            <person name="Dinh H.D."/>
            <person name="Fernandez S.F."/>
            <person name="Fernando P.F."/>
            <person name="Forbes L.F."/>
            <person name="Francis C.F."/>
            <person name="Francisco L.F."/>
            <person name="Fu Q.F."/>
            <person name="Garcia-Iii R.G."/>
            <person name="Garrett T.G."/>
            <person name="Gross S.G."/>
            <person name="Gubbala S.G."/>
            <person name="Hirani K.H."/>
            <person name="Hogues M.H."/>
            <person name="Hollins B.H."/>
            <person name="Jackson L.J."/>
            <person name="Javaid M.J."/>
            <person name="Jhangiani S.J."/>
            <person name="Johnson A.J."/>
            <person name="Johnson B.J."/>
            <person name="Jones J.J."/>
            <person name="Joshi V.J."/>
            <person name="Kalu J.K."/>
            <person name="Khan N.K."/>
            <person name="Korchina V.K."/>
            <person name="Kovar C.K."/>
            <person name="Lago L.L."/>
            <person name="Lara F.L."/>
            <person name="Le T.-K.L."/>
            <person name="Lee S.L."/>
            <person name="Legall-Iii F.L."/>
            <person name="Lemon S.L."/>
            <person name="Liu J.L."/>
            <person name="Liu Y.-S.L."/>
            <person name="Liyanage D.L."/>
            <person name="Lopez J.L."/>
            <person name="Lorensuhewa L.L."/>
            <person name="Mata R.M."/>
            <person name="Mathew T.M."/>
            <person name="Mercado C.M."/>
            <person name="Mercado I.M."/>
            <person name="Morales K.M."/>
            <person name="Morgan M.M."/>
            <person name="Munidasa M.M."/>
            <person name="Ngo D.N."/>
            <person name="Nguyen L.N."/>
            <person name="Nguyen T.N."/>
            <person name="Nguyen N.N."/>
            <person name="Obregon M.O."/>
            <person name="Okwuonu G.O."/>
            <person name="Ongeri F.O."/>
            <person name="Onwere C.O."/>
            <person name="Osifeso I.O."/>
            <person name="Parra A.P."/>
            <person name="Patil S.P."/>
            <person name="Perez A.P."/>
            <person name="Perez Y.P."/>
            <person name="Pham C.P."/>
            <person name="Pu L.-L.P."/>
            <person name="Puazo M.P."/>
            <person name="Quiroz J.Q."/>
            <person name="Rouhana J.R."/>
            <person name="Ruiz M.R."/>
            <person name="Ruiz S.-J.R."/>
            <person name="Saada N.S."/>
            <person name="Santibanez J.S."/>
            <person name="Scheel M.S."/>
            <person name="Schneider B.S."/>
            <person name="Simmons D.S."/>
            <person name="Sisson I.S."/>
            <person name="Tang L.-Y.T."/>
            <person name="Thornton R.T."/>
            <person name="Tisius J.T."/>
            <person name="Toledanes G.T."/>
            <person name="Trejos Z.T."/>
            <person name="Usmani K.U."/>
            <person name="Varghese R.V."/>
            <person name="Vattathil S.V."/>
            <person name="Vee V.V."/>
            <person name="Walker D.W."/>
            <person name="Weissenberger G.W."/>
            <person name="White C.W."/>
            <person name="Williams A.W."/>
            <person name="Woodworth J.W."/>
            <person name="Wright R.W."/>
            <person name="Zhu Y.Z."/>
            <person name="Han Y.H."/>
            <person name="Newsham I.N."/>
            <person name="Nazareth L.N."/>
            <person name="Worley K.W."/>
            <person name="Muzny D.M."/>
            <person name="Rogers J.R."/>
            <person name="Gibbs R.G."/>
        </authorList>
    </citation>
    <scope>NUCLEOTIDE SEQUENCE [LARGE SCALE GENOMIC DNA]</scope>
</reference>
<name>A0A8I5N6K9_PAPAN</name>